<dbReference type="Proteomes" id="UP001500218">
    <property type="component" value="Unassembled WGS sequence"/>
</dbReference>
<dbReference type="EC" id="2.7.1.2" evidence="2"/>
<name>A0ABN2LXD1_9ACTN</name>
<keyword evidence="6" id="KW-0418">Kinase</keyword>
<dbReference type="InterPro" id="IPR043129">
    <property type="entry name" value="ATPase_NBD"/>
</dbReference>
<proteinExistence type="inferred from homology"/>
<dbReference type="Pfam" id="PF00480">
    <property type="entry name" value="ROK"/>
    <property type="match status" value="1"/>
</dbReference>
<evidence type="ECO:0000256" key="3">
    <source>
        <dbReference type="ARBA" id="ARBA00014701"/>
    </source>
</evidence>
<evidence type="ECO:0000256" key="6">
    <source>
        <dbReference type="ARBA" id="ARBA00022777"/>
    </source>
</evidence>
<evidence type="ECO:0000256" key="2">
    <source>
        <dbReference type="ARBA" id="ARBA00012323"/>
    </source>
</evidence>
<keyword evidence="5" id="KW-0547">Nucleotide-binding</keyword>
<evidence type="ECO:0000256" key="5">
    <source>
        <dbReference type="ARBA" id="ARBA00022741"/>
    </source>
</evidence>
<reference evidence="9 10" key="1">
    <citation type="journal article" date="2019" name="Int. J. Syst. Evol. Microbiol.">
        <title>The Global Catalogue of Microorganisms (GCM) 10K type strain sequencing project: providing services to taxonomists for standard genome sequencing and annotation.</title>
        <authorList>
            <consortium name="The Broad Institute Genomics Platform"/>
            <consortium name="The Broad Institute Genome Sequencing Center for Infectious Disease"/>
            <person name="Wu L."/>
            <person name="Ma J."/>
        </authorList>
    </citation>
    <scope>NUCLEOTIDE SEQUENCE [LARGE SCALE GENOMIC DNA]</scope>
    <source>
        <strain evidence="9 10">JCM 13250</strain>
    </source>
</reference>
<dbReference type="CDD" id="cd24061">
    <property type="entry name" value="ASKHA_NBD_ROK_SgGLK-like"/>
    <property type="match status" value="1"/>
</dbReference>
<evidence type="ECO:0000256" key="8">
    <source>
        <dbReference type="ARBA" id="ARBA00032386"/>
    </source>
</evidence>
<gene>
    <name evidence="9" type="ORF">GCM10009682_22850</name>
</gene>
<comment type="caution">
    <text evidence="9">The sequence shown here is derived from an EMBL/GenBank/DDBJ whole genome shotgun (WGS) entry which is preliminary data.</text>
</comment>
<dbReference type="RefSeq" id="WP_344129234.1">
    <property type="nucleotide sequence ID" value="NZ_BAAALT010000057.1"/>
</dbReference>
<sequence length="316" mass="32097">MSEALTIGVDIGGTKVLGGVVDAAGEVLVQARRDTPADDVSKTLEFIVEVVQELAASHSVSAVGIGAAGWIDASRAKVLFAPNLAWRDEPLRDKVAERVDLPVIVENDGNVAAWAEFQFGAARAAEKSMVLVTVGTGIGSGIVLGGDLVRGANGIAAEIGHMRAVPGGRPCGCGRQGCIEQYASGSALVRYARDVATHDAAAAAHLLDLAGGSVEAINGPMVTRAARDGDPVAVAAFTEIGTWLGACLADLTQLLDPEVFVVGGGVIDAGELLLGPTRDAFYEQLAARGTLPVADVVGASMGNLAGVVGAADLARR</sequence>
<dbReference type="NCBIfam" id="TIGR00744">
    <property type="entry name" value="ROK_glcA_fam"/>
    <property type="match status" value="1"/>
</dbReference>
<dbReference type="SUPFAM" id="SSF53067">
    <property type="entry name" value="Actin-like ATPase domain"/>
    <property type="match status" value="1"/>
</dbReference>
<keyword evidence="7" id="KW-0067">ATP-binding</keyword>
<evidence type="ECO:0000256" key="7">
    <source>
        <dbReference type="ARBA" id="ARBA00022840"/>
    </source>
</evidence>
<dbReference type="PANTHER" id="PTHR18964">
    <property type="entry name" value="ROK (REPRESSOR, ORF, KINASE) FAMILY"/>
    <property type="match status" value="1"/>
</dbReference>
<comment type="similarity">
    <text evidence="1">Belongs to the ROK (NagC/XylR) family.</text>
</comment>
<evidence type="ECO:0000313" key="9">
    <source>
        <dbReference type="EMBL" id="GAA1800673.1"/>
    </source>
</evidence>
<dbReference type="PANTHER" id="PTHR18964:SF173">
    <property type="entry name" value="GLUCOKINASE"/>
    <property type="match status" value="1"/>
</dbReference>
<organism evidence="9 10">
    <name type="scientific">Luedemannella flava</name>
    <dbReference type="NCBI Taxonomy" id="349316"/>
    <lineage>
        <taxon>Bacteria</taxon>
        <taxon>Bacillati</taxon>
        <taxon>Actinomycetota</taxon>
        <taxon>Actinomycetes</taxon>
        <taxon>Micromonosporales</taxon>
        <taxon>Micromonosporaceae</taxon>
        <taxon>Luedemannella</taxon>
    </lineage>
</organism>
<dbReference type="PROSITE" id="PS01125">
    <property type="entry name" value="ROK"/>
    <property type="match status" value="1"/>
</dbReference>
<accession>A0ABN2LXD1</accession>
<protein>
    <recommendedName>
        <fullName evidence="3">Glucokinase</fullName>
        <ecNumber evidence="2">2.7.1.2</ecNumber>
    </recommendedName>
    <alternativeName>
        <fullName evidence="8">Glucose kinase</fullName>
    </alternativeName>
</protein>
<dbReference type="EMBL" id="BAAALT010000057">
    <property type="protein sequence ID" value="GAA1800673.1"/>
    <property type="molecule type" value="Genomic_DNA"/>
</dbReference>
<dbReference type="InterPro" id="IPR049874">
    <property type="entry name" value="ROK_cs"/>
</dbReference>
<keyword evidence="4" id="KW-0808">Transferase</keyword>
<keyword evidence="10" id="KW-1185">Reference proteome</keyword>
<evidence type="ECO:0000256" key="1">
    <source>
        <dbReference type="ARBA" id="ARBA00006479"/>
    </source>
</evidence>
<dbReference type="InterPro" id="IPR004654">
    <property type="entry name" value="ROK_glcA"/>
</dbReference>
<evidence type="ECO:0000313" key="10">
    <source>
        <dbReference type="Proteomes" id="UP001500218"/>
    </source>
</evidence>
<evidence type="ECO:0000256" key="4">
    <source>
        <dbReference type="ARBA" id="ARBA00022679"/>
    </source>
</evidence>
<dbReference type="InterPro" id="IPR000600">
    <property type="entry name" value="ROK"/>
</dbReference>
<dbReference type="Gene3D" id="3.30.420.40">
    <property type="match status" value="2"/>
</dbReference>